<feature type="transmembrane region" description="Helical" evidence="1">
    <location>
        <begin position="161"/>
        <end position="180"/>
    </location>
</feature>
<reference evidence="3" key="1">
    <citation type="submission" date="2018-08" db="EMBL/GenBank/DDBJ databases">
        <authorList>
            <person name="Rossello M."/>
        </authorList>
    </citation>
    <scope>NUCLEOTIDE SEQUENCE [LARGE SCALE GENOMIC DNA]</scope>
    <source>
        <strain evidence="3">cv. Chinese Spring</strain>
    </source>
</reference>
<evidence type="ECO:0000313" key="4">
    <source>
        <dbReference type="Proteomes" id="UP000019116"/>
    </source>
</evidence>
<feature type="domain" description="DUF4220" evidence="2">
    <location>
        <begin position="134"/>
        <end position="538"/>
    </location>
</feature>
<keyword evidence="1" id="KW-0472">Membrane</keyword>
<dbReference type="AlphaFoldDB" id="A0A3B6A002"/>
<dbReference type="InterPro" id="IPR007658">
    <property type="entry name" value="DUF594"/>
</dbReference>
<evidence type="ECO:0000259" key="2">
    <source>
        <dbReference type="Pfam" id="PF13968"/>
    </source>
</evidence>
<feature type="transmembrane region" description="Helical" evidence="1">
    <location>
        <begin position="463"/>
        <end position="484"/>
    </location>
</feature>
<dbReference type="STRING" id="4565.A0A3B6A002"/>
<protein>
    <recommendedName>
        <fullName evidence="2">DUF4220 domain-containing protein</fullName>
    </recommendedName>
</protein>
<evidence type="ECO:0000256" key="1">
    <source>
        <dbReference type="SAM" id="Phobius"/>
    </source>
</evidence>
<dbReference type="Gramene" id="TraesCAD_scaffold_048210_01G000100.1">
    <property type="protein sequence ID" value="TraesCAD_scaffold_048210_01G000100.1"/>
    <property type="gene ID" value="TraesCAD_scaffold_048210_01G000100"/>
</dbReference>
<sequence length="823" mass="92037">MPQNDASHTHFIDPIPFSSSHLNANSSSPCIGSSDQIIGPPSKHHWLASHDSNTDFTARSPAGQRLTESGEAKLAVVSRAAMGVRIFEDLGTVESRLLRLEVVVVLSAMVLAALVLYGSTRRRSSDRLLRGVMWMAYSLSYVVVTYAVGIIQDGPFHGETFVLWAAALLLIQASAYAAPVHSRRDVDQRKKLLLQHVLQTALVLWLVLNATGTNASYRAAIWAFWSLNVLKTAAKIVEMIKASLPDRSVKVVAEYMDVEESLSATAADQRPPDPGTMAGYKYLFHGEDTMELNHEFGRLSREEILVQSTCKSVVTIDQVYRWIDAQGYSDVEKDMAKDFCLAFALFKLLKRRFYGYVPAEAGSAKALSLVLDGLIHQQHPQSHHHNHHRDIATGPDAAFRVVEAELAFLYDFFYTRNIVLVGVRTYICIAVVVLALTMWTAFFGTLGPDYRRLRIGVKDLDRSVTVVVIVITAALEMCQALAAFSNNWRYIKTVYRCVRDGQPWQKKRRGGHLWWKESLAPPDARYWEDKIGEYVLLKRFAHRPLNLLSWLTLFLVEPRRQGQKRERRKELPPPVRRAVLVSLRASRGRLSNGVSALRRHGLLPRLAWACEFSKSTDQILVWHIATTRCDWDRRRRGGQHGGDDRTDDRTDEHRLVATKLSNYCAYLVSFVPEMLPDPSYNAEQIFDTTVRQARCHLAGCKNKDEILARLHMIEADEQKYMEGVEAGGGAEERAGSSTIVEKAALLGGQLGAAVGEDDGRRWAVLAEFWAEFLLFLAPSDNVDIHADVLGAGGEFMTQLWALLAHAGVLERPAAGAAATRDRG</sequence>
<keyword evidence="1" id="KW-1133">Transmembrane helix</keyword>
<feature type="transmembrane region" description="Helical" evidence="1">
    <location>
        <begin position="128"/>
        <end position="149"/>
    </location>
</feature>
<keyword evidence="4" id="KW-1185">Reference proteome</keyword>
<feature type="transmembrane region" description="Helical" evidence="1">
    <location>
        <begin position="418"/>
        <end position="443"/>
    </location>
</feature>
<dbReference type="Gramene" id="TraesCS1D03G0778300.1">
    <property type="protein sequence ID" value="TraesCS1D03G0778300.1.CDS1"/>
    <property type="gene ID" value="TraesCS1D03G0778300"/>
</dbReference>
<organism evidence="3">
    <name type="scientific">Triticum aestivum</name>
    <name type="common">Wheat</name>
    <dbReference type="NCBI Taxonomy" id="4565"/>
    <lineage>
        <taxon>Eukaryota</taxon>
        <taxon>Viridiplantae</taxon>
        <taxon>Streptophyta</taxon>
        <taxon>Embryophyta</taxon>
        <taxon>Tracheophyta</taxon>
        <taxon>Spermatophyta</taxon>
        <taxon>Magnoliopsida</taxon>
        <taxon>Liliopsida</taxon>
        <taxon>Poales</taxon>
        <taxon>Poaceae</taxon>
        <taxon>BOP clade</taxon>
        <taxon>Pooideae</taxon>
        <taxon>Triticodae</taxon>
        <taxon>Triticeae</taxon>
        <taxon>Triticinae</taxon>
        <taxon>Triticum</taxon>
    </lineage>
</organism>
<dbReference type="InterPro" id="IPR025315">
    <property type="entry name" value="DUF4220"/>
</dbReference>
<accession>A0A3B6A002</accession>
<dbReference type="Gramene" id="TraesROB_scaffold_025794_01G000400.1">
    <property type="protein sequence ID" value="TraesROB_scaffold_025794_01G000400.1"/>
    <property type="gene ID" value="TraesROB_scaffold_025794_01G000400"/>
</dbReference>
<evidence type="ECO:0000313" key="3">
    <source>
        <dbReference type="EnsemblPlants" id="TraesCS1D02G327800.1.cds1"/>
    </source>
</evidence>
<reference evidence="3" key="2">
    <citation type="submission" date="2018-10" db="UniProtKB">
        <authorList>
            <consortium name="EnsemblPlants"/>
        </authorList>
    </citation>
    <scope>IDENTIFICATION</scope>
</reference>
<dbReference type="Gramene" id="TraesCS1D02G327800.1">
    <property type="protein sequence ID" value="TraesCS1D02G327800.1.cds1"/>
    <property type="gene ID" value="TraesCS1D02G327800"/>
</dbReference>
<dbReference type="Gramene" id="TraesCLE_scaffold_045574_01G000400.1">
    <property type="protein sequence ID" value="TraesCLE_scaffold_045574_01G000400.1"/>
    <property type="gene ID" value="TraesCLE_scaffold_045574_01G000400"/>
</dbReference>
<proteinExistence type="predicted"/>
<keyword evidence="1" id="KW-0812">Transmembrane</keyword>
<dbReference type="Gramene" id="TraesWEE_scaffold_027715_01G000100.1">
    <property type="protein sequence ID" value="TraesWEE_scaffold_027715_01G000100.1"/>
    <property type="gene ID" value="TraesWEE_scaffold_027715_01G000100"/>
</dbReference>
<name>A0A3B6A002_WHEAT</name>
<dbReference type="OrthoDB" id="624036at2759"/>
<dbReference type="Proteomes" id="UP000019116">
    <property type="component" value="Chromosome 1D"/>
</dbReference>
<feature type="transmembrane region" description="Helical" evidence="1">
    <location>
        <begin position="97"/>
        <end position="116"/>
    </location>
</feature>
<dbReference type="Pfam" id="PF13968">
    <property type="entry name" value="DUF4220"/>
    <property type="match status" value="1"/>
</dbReference>
<dbReference type="EnsemblPlants" id="TraesCS1D02G327800.1">
    <property type="protein sequence ID" value="TraesCS1D02G327800.1.cds1"/>
    <property type="gene ID" value="TraesCS1D02G327800"/>
</dbReference>
<dbReference type="Pfam" id="PF04578">
    <property type="entry name" value="DUF594"/>
    <property type="match status" value="1"/>
</dbReference>
<dbReference type="OMA" id="HHWLASH"/>
<dbReference type="PANTHER" id="PTHR31325">
    <property type="entry name" value="OS01G0798800 PROTEIN-RELATED"/>
    <property type="match status" value="1"/>
</dbReference>